<protein>
    <submittedName>
        <fullName evidence="1">Uncharacterized protein</fullName>
    </submittedName>
</protein>
<accession>A0A2R9VSI8</accession>
<dbReference type="EMBL" id="VRMQ01000001">
    <property type="protein sequence ID" value="TXN18570.1"/>
    <property type="molecule type" value="Genomic_DNA"/>
</dbReference>
<reference evidence="1" key="1">
    <citation type="journal article" date="2018" name="Genome Biol.">
        <title>SKESA: strategic k-mer extension for scrupulous assemblies.</title>
        <authorList>
            <person name="Souvorov A."/>
            <person name="Agarwala R."/>
            <person name="Lipman D.J."/>
        </authorList>
    </citation>
    <scope>NUCLEOTIDE SEQUENCE</scope>
    <source>
        <strain evidence="1">1930</strain>
    </source>
</reference>
<dbReference type="OrthoDB" id="9979637at2"/>
<reference evidence="1" key="4">
    <citation type="submission" date="2019-12" db="EMBL/GenBank/DDBJ databases">
        <authorList>
            <consortium name="NCBI Pathogen Detection Project"/>
        </authorList>
    </citation>
    <scope>NUCLEOTIDE SEQUENCE</scope>
    <source>
        <strain evidence="1">1930</strain>
    </source>
</reference>
<dbReference type="EMBL" id="CP034299">
    <property type="protein sequence ID" value="QHH12004.1"/>
    <property type="molecule type" value="Genomic_DNA"/>
</dbReference>
<sequence>MCAINKSLKSKSIAFLLSTDLVINSLVSFEKGGFCD</sequence>
<evidence type="ECO:0000313" key="1">
    <source>
        <dbReference type="EMBL" id="HAS6679783.1"/>
    </source>
</evidence>
<dbReference type="Proteomes" id="UP000856022">
    <property type="component" value="Unassembled WGS sequence"/>
</dbReference>
<reference evidence="3 4" key="3">
    <citation type="submission" date="2019-08" db="EMBL/GenBank/DDBJ databases">
        <title>Emerging of two pre-pandemic pathogenic O4:KUT lineages of Vibrio parahaemolyticus in coastal eastern China.</title>
        <authorList>
            <person name="Yu H."/>
        </authorList>
    </citation>
    <scope>NUCLEOTIDE SEQUENCE [LARGE SCALE GENOMIC DNA]</scope>
    <source>
        <strain evidence="3 4">HZ17-383</strain>
    </source>
</reference>
<organism evidence="1">
    <name type="scientific">Vibrio parahaemolyticus</name>
    <dbReference type="NCBI Taxonomy" id="670"/>
    <lineage>
        <taxon>Bacteria</taxon>
        <taxon>Pseudomonadati</taxon>
        <taxon>Pseudomonadota</taxon>
        <taxon>Gammaproteobacteria</taxon>
        <taxon>Vibrionales</taxon>
        <taxon>Vibrionaceae</taxon>
        <taxon>Vibrio</taxon>
    </lineage>
</organism>
<evidence type="ECO:0000313" key="4">
    <source>
        <dbReference type="Proteomes" id="UP000321504"/>
    </source>
</evidence>
<evidence type="ECO:0000313" key="5">
    <source>
        <dbReference type="Proteomes" id="UP000464718"/>
    </source>
</evidence>
<reference evidence="2 5" key="2">
    <citation type="submission" date="2018-12" db="EMBL/GenBank/DDBJ databases">
        <title>Genomic insights into the evolutionary origins and pathogenicity of five Vibrio parahaemolyticus strains isolated from the shrimp with acute hepatopancreatic necrosis disease (AHPND).</title>
        <authorList>
            <person name="Yang Q."/>
            <person name="Dong X."/>
            <person name="Xie G."/>
            <person name="Fu S."/>
            <person name="Zou P."/>
            <person name="Sun J."/>
            <person name="Wang Y."/>
            <person name="Huang J."/>
        </authorList>
    </citation>
    <scope>NUCLEOTIDE SEQUENCE [LARGE SCALE GENOMIC DNA]</scope>
    <source>
        <strain evidence="2 5">20160303005-1</strain>
    </source>
</reference>
<gene>
    <name evidence="2" type="ORF">EHC69_22190</name>
    <name evidence="3" type="ORF">FVP01_06180</name>
    <name evidence="1" type="ORF">I7278_23655</name>
</gene>
<evidence type="ECO:0000313" key="2">
    <source>
        <dbReference type="EMBL" id="QHH12004.1"/>
    </source>
</evidence>
<name>A0A2R9VSI8_VIBPH</name>
<evidence type="ECO:0000313" key="3">
    <source>
        <dbReference type="EMBL" id="TXN18570.1"/>
    </source>
</evidence>
<dbReference type="Proteomes" id="UP000464718">
    <property type="component" value="Chromosome ii"/>
</dbReference>
<proteinExistence type="predicted"/>
<dbReference type="EMBL" id="DACQKT010000018">
    <property type="protein sequence ID" value="HAS6679783.1"/>
    <property type="molecule type" value="Genomic_DNA"/>
</dbReference>
<dbReference type="Proteomes" id="UP000321504">
    <property type="component" value="Unassembled WGS sequence"/>
</dbReference>
<dbReference type="AlphaFoldDB" id="A0A2R9VSI8"/>